<keyword evidence="4" id="KW-0325">Glycoprotein</keyword>
<dbReference type="FunFam" id="2.60.120.260:FF:000021">
    <property type="entry name" value="Beta-galactosidase"/>
    <property type="match status" value="1"/>
</dbReference>
<evidence type="ECO:0000256" key="6">
    <source>
        <dbReference type="PIRSR" id="PIRSR006336-1"/>
    </source>
</evidence>
<evidence type="ECO:0000256" key="3">
    <source>
        <dbReference type="ARBA" id="ARBA00022801"/>
    </source>
</evidence>
<evidence type="ECO:0000313" key="12">
    <source>
        <dbReference type="Proteomes" id="UP000291022"/>
    </source>
</evidence>
<evidence type="ECO:0000256" key="4">
    <source>
        <dbReference type="ARBA" id="ARBA00023180"/>
    </source>
</evidence>
<sequence>STPPLVCSDLGGVLSLLQAGTRSFVVDRENDRFLLDGAPFRYVSGSLHYFRVPRVLWADRLFKMRMSGLNTVQFYVPWNYHEPEPGVYNFNGSRDLFAFLNEASVANLLVILRPGPYICAEWDMGGLPAWLLQKPDIHLRTSDPDFLAAVDSWFKVLLPRLYPWLYHNGGNIISIQVENEYGSYRACDFGYMRHLAGLFRALLGDRILLFTTDGPEGLKCGSLQGLYTTVDFGPADNMTKIFALLRKYEPRGPLVNSEYYTGWLDYWGQNHSTRSISAVTTGLENMLRLGASVNMYMFHGGTNFGYWNGADEKGRFLPITTSYDYDAPISEAGDPTPKLFALRNVISEVPYHFIKHQRLSLIWGKGISFLNLSVHLKYLLFHTQDRGFVLYRTYLTYTVSEPTQFWVPNNGVHDRAYVMVDGVFQGVLERNMKHQLFLMGTVGAKLDILLENMGRLSFGSNSSDFKGLLEPPILGQRVLTQWLMFPLKVDKLVKWWFPLQLMKRSHPQVPSGPTFYSTTFPILGEGGDTFLFLPGWTKGQVWINGFNLGRYWTKRGPQETLYVPRPLLFSRGALNKITLLELENVPPQPQIQFLDRPILNSTLHKTYIYSLSPDTQSASEPMELSGH</sequence>
<reference evidence="12" key="1">
    <citation type="submission" date="2016-06" db="EMBL/GenBank/DDBJ databases">
        <title>De novo assembly and RNA-Seq shows season-dependent expression and editing in black bear kidneys.</title>
        <authorList>
            <person name="Korstanje R."/>
            <person name="Srivastava A."/>
            <person name="Sarsani V.K."/>
            <person name="Sheehan S.M."/>
            <person name="Seger R.L."/>
            <person name="Barter M.E."/>
            <person name="Lindqvist C."/>
            <person name="Brody L.C."/>
            <person name="Mullikin J.C."/>
        </authorList>
    </citation>
    <scope>NUCLEOTIDE SEQUENCE [LARGE SCALE GENOMIC DNA]</scope>
</reference>
<keyword evidence="3" id="KW-0378">Hydrolase</keyword>
<dbReference type="Pfam" id="PF01301">
    <property type="entry name" value="Glyco_hydro_35"/>
    <property type="match status" value="1"/>
</dbReference>
<evidence type="ECO:0000259" key="10">
    <source>
        <dbReference type="Pfam" id="PF21467"/>
    </source>
</evidence>
<dbReference type="InterPro" id="IPR001944">
    <property type="entry name" value="Glycoside_Hdrlase_35"/>
</dbReference>
<accession>A0A452QYM1</accession>
<dbReference type="InterPro" id="IPR026283">
    <property type="entry name" value="B-gal_1-like"/>
</dbReference>
<dbReference type="InterPro" id="IPR048913">
    <property type="entry name" value="BetaGal_gal-bd"/>
</dbReference>
<comment type="similarity">
    <text evidence="1 7">Belongs to the glycosyl hydrolase 35 family.</text>
</comment>
<dbReference type="PANTHER" id="PTHR23421">
    <property type="entry name" value="BETA-GALACTOSIDASE RELATED"/>
    <property type="match status" value="1"/>
</dbReference>
<feature type="domain" description="Glycoside hydrolase 35 catalytic" evidence="8">
    <location>
        <begin position="33"/>
        <end position="348"/>
    </location>
</feature>
<dbReference type="InterPro" id="IPR048912">
    <property type="entry name" value="BetaGal1-like_ABD1"/>
</dbReference>
<evidence type="ECO:0000259" key="9">
    <source>
        <dbReference type="Pfam" id="PF21317"/>
    </source>
</evidence>
<keyword evidence="2" id="KW-0732">Signal</keyword>
<feature type="active site" description="Nucleophile" evidence="6">
    <location>
        <position position="258"/>
    </location>
</feature>
<dbReference type="Proteomes" id="UP000291022">
    <property type="component" value="Unassembled WGS sequence"/>
</dbReference>
<reference evidence="11" key="3">
    <citation type="submission" date="2025-09" db="UniProtKB">
        <authorList>
            <consortium name="Ensembl"/>
        </authorList>
    </citation>
    <scope>IDENTIFICATION</scope>
</reference>
<feature type="active site" description="Proton donor" evidence="6">
    <location>
        <position position="180"/>
    </location>
</feature>
<keyword evidence="12" id="KW-1185">Reference proteome</keyword>
<gene>
    <name evidence="11" type="primary">GLB1L</name>
</gene>
<dbReference type="GO" id="GO:0004565">
    <property type="term" value="F:beta-galactosidase activity"/>
    <property type="evidence" value="ECO:0007669"/>
    <property type="project" value="InterPro"/>
</dbReference>
<dbReference type="SUPFAM" id="SSF49785">
    <property type="entry name" value="Galactose-binding domain-like"/>
    <property type="match status" value="1"/>
</dbReference>
<feature type="domain" description="Beta-galactosidase 1-like first all-beta" evidence="9">
    <location>
        <begin position="384"/>
        <end position="488"/>
    </location>
</feature>
<dbReference type="Ensembl" id="ENSUAMT00000012255.1">
    <property type="protein sequence ID" value="ENSUAMP00000010899.1"/>
    <property type="gene ID" value="ENSUAMG00000007611.1"/>
</dbReference>
<keyword evidence="5" id="KW-0326">Glycosidase</keyword>
<evidence type="ECO:0000256" key="7">
    <source>
        <dbReference type="RuleBase" id="RU003679"/>
    </source>
</evidence>
<evidence type="ECO:0000313" key="11">
    <source>
        <dbReference type="Ensembl" id="ENSUAMP00000010899.1"/>
    </source>
</evidence>
<dbReference type="FunFam" id="3.20.20.80:FF:000017">
    <property type="entry name" value="Beta-galactosidase"/>
    <property type="match status" value="1"/>
</dbReference>
<feature type="domain" description="Beta-galactosidase galactose-binding" evidence="10">
    <location>
        <begin position="513"/>
        <end position="569"/>
    </location>
</feature>
<dbReference type="Pfam" id="PF21467">
    <property type="entry name" value="BetaGal_gal-bd"/>
    <property type="match status" value="1"/>
</dbReference>
<dbReference type="AlphaFoldDB" id="A0A452QYM1"/>
<evidence type="ECO:0000256" key="1">
    <source>
        <dbReference type="ARBA" id="ARBA00009809"/>
    </source>
</evidence>
<protein>
    <submittedName>
        <fullName evidence="11">Galactosidase beta 1 like</fullName>
    </submittedName>
</protein>
<dbReference type="GeneTree" id="ENSGT00950000182942"/>
<organism evidence="11 12">
    <name type="scientific">Ursus americanus</name>
    <name type="common">American black bear</name>
    <name type="synonym">Euarctos americanus</name>
    <dbReference type="NCBI Taxonomy" id="9643"/>
    <lineage>
        <taxon>Eukaryota</taxon>
        <taxon>Metazoa</taxon>
        <taxon>Chordata</taxon>
        <taxon>Craniata</taxon>
        <taxon>Vertebrata</taxon>
        <taxon>Euteleostomi</taxon>
        <taxon>Mammalia</taxon>
        <taxon>Eutheria</taxon>
        <taxon>Laurasiatheria</taxon>
        <taxon>Carnivora</taxon>
        <taxon>Caniformia</taxon>
        <taxon>Ursidae</taxon>
        <taxon>Ursus</taxon>
    </lineage>
</organism>
<dbReference type="PRINTS" id="PR00742">
    <property type="entry name" value="GLHYDRLASE35"/>
</dbReference>
<evidence type="ECO:0000256" key="2">
    <source>
        <dbReference type="ARBA" id="ARBA00022729"/>
    </source>
</evidence>
<reference evidence="11" key="2">
    <citation type="submission" date="2025-08" db="UniProtKB">
        <authorList>
            <consortium name="Ensembl"/>
        </authorList>
    </citation>
    <scope>IDENTIFICATION</scope>
</reference>
<dbReference type="GO" id="GO:0005975">
    <property type="term" value="P:carbohydrate metabolic process"/>
    <property type="evidence" value="ECO:0007669"/>
    <property type="project" value="InterPro"/>
</dbReference>
<dbReference type="Gene3D" id="2.60.120.260">
    <property type="entry name" value="Galactose-binding domain-like"/>
    <property type="match status" value="3"/>
</dbReference>
<dbReference type="Gene3D" id="3.20.20.80">
    <property type="entry name" value="Glycosidases"/>
    <property type="match status" value="1"/>
</dbReference>
<proteinExistence type="inferred from homology"/>
<name>A0A452QYM1_URSAM</name>
<evidence type="ECO:0000256" key="5">
    <source>
        <dbReference type="ARBA" id="ARBA00023295"/>
    </source>
</evidence>
<dbReference type="SUPFAM" id="SSF51445">
    <property type="entry name" value="(Trans)glycosidases"/>
    <property type="match status" value="1"/>
</dbReference>
<dbReference type="Pfam" id="PF21317">
    <property type="entry name" value="BetaGal_ABD_1"/>
    <property type="match status" value="1"/>
</dbReference>
<evidence type="ECO:0000259" key="8">
    <source>
        <dbReference type="Pfam" id="PF01301"/>
    </source>
</evidence>
<dbReference type="InterPro" id="IPR031330">
    <property type="entry name" value="Gly_Hdrlase_35_cat"/>
</dbReference>
<dbReference type="InterPro" id="IPR008979">
    <property type="entry name" value="Galactose-bd-like_sf"/>
</dbReference>
<dbReference type="PIRSF" id="PIRSF006336">
    <property type="entry name" value="B-gal"/>
    <property type="match status" value="1"/>
</dbReference>
<dbReference type="InterPro" id="IPR017853">
    <property type="entry name" value="GH"/>
</dbReference>